<dbReference type="AlphaFoldDB" id="A0A1H8YPP1"/>
<dbReference type="STRING" id="394193.SAMN04489732_13828"/>
<proteinExistence type="predicted"/>
<feature type="region of interest" description="Disordered" evidence="1">
    <location>
        <begin position="206"/>
        <end position="269"/>
    </location>
</feature>
<protein>
    <recommendedName>
        <fullName evidence="4">PPE family protein</fullName>
    </recommendedName>
</protein>
<feature type="compositionally biased region" description="Polar residues" evidence="1">
    <location>
        <begin position="206"/>
        <end position="249"/>
    </location>
</feature>
<feature type="region of interest" description="Disordered" evidence="1">
    <location>
        <begin position="323"/>
        <end position="437"/>
    </location>
</feature>
<evidence type="ECO:0000313" key="2">
    <source>
        <dbReference type="EMBL" id="SEP54174.1"/>
    </source>
</evidence>
<dbReference type="Gene3D" id="1.20.1260.20">
    <property type="entry name" value="PPE superfamily"/>
    <property type="match status" value="1"/>
</dbReference>
<evidence type="ECO:0000256" key="1">
    <source>
        <dbReference type="SAM" id="MobiDB-lite"/>
    </source>
</evidence>
<dbReference type="InterPro" id="IPR038332">
    <property type="entry name" value="PPE_sf"/>
</dbReference>
<evidence type="ECO:0008006" key="4">
    <source>
        <dbReference type="Google" id="ProtNLM"/>
    </source>
</evidence>
<feature type="compositionally biased region" description="Gly residues" evidence="1">
    <location>
        <begin position="366"/>
        <end position="390"/>
    </location>
</feature>
<dbReference type="RefSeq" id="WP_143086503.1">
    <property type="nucleotide sequence ID" value="NZ_FOEF01000038.1"/>
</dbReference>
<gene>
    <name evidence="2" type="ORF">SAMN04489732_13828</name>
</gene>
<dbReference type="OrthoDB" id="3701353at2"/>
<feature type="compositionally biased region" description="Basic and acidic residues" evidence="1">
    <location>
        <begin position="391"/>
        <end position="405"/>
    </location>
</feature>
<keyword evidence="3" id="KW-1185">Reference proteome</keyword>
<name>A0A1H8YPP1_9PSEU</name>
<dbReference type="Proteomes" id="UP000198582">
    <property type="component" value="Unassembled WGS sequence"/>
</dbReference>
<reference evidence="2 3" key="1">
    <citation type="submission" date="2016-10" db="EMBL/GenBank/DDBJ databases">
        <authorList>
            <person name="de Groot N.N."/>
        </authorList>
    </citation>
    <scope>NUCLEOTIDE SEQUENCE [LARGE SCALE GENOMIC DNA]</scope>
    <source>
        <strain evidence="2 3">DSM 44993</strain>
    </source>
</reference>
<feature type="compositionally biased region" description="Pro residues" evidence="1">
    <location>
        <begin position="427"/>
        <end position="437"/>
    </location>
</feature>
<evidence type="ECO:0000313" key="3">
    <source>
        <dbReference type="Proteomes" id="UP000198582"/>
    </source>
</evidence>
<feature type="compositionally biased region" description="Gly residues" evidence="1">
    <location>
        <begin position="323"/>
        <end position="340"/>
    </location>
</feature>
<dbReference type="EMBL" id="FOEF01000038">
    <property type="protein sequence ID" value="SEP54174.1"/>
    <property type="molecule type" value="Genomic_DNA"/>
</dbReference>
<accession>A0A1H8YPP1</accession>
<organism evidence="2 3">
    <name type="scientific">Amycolatopsis saalfeldensis</name>
    <dbReference type="NCBI Taxonomy" id="394193"/>
    <lineage>
        <taxon>Bacteria</taxon>
        <taxon>Bacillati</taxon>
        <taxon>Actinomycetota</taxon>
        <taxon>Actinomycetes</taxon>
        <taxon>Pseudonocardiales</taxon>
        <taxon>Pseudonocardiaceae</taxon>
        <taxon>Amycolatopsis</taxon>
    </lineage>
</organism>
<sequence>MGAFDFLGDGTQWLLDRYNDAETWVDDLFSGNLGDQAVPAPELVQKVMSSKGAPEWHQGAATASDLSRDHSDISSRVQQLNATLESVWTGGGADAARAKIKPLADVSAAAAGTFTANSQNVTGIAHGFDEMKASLQPMPTTPPHKDFVDVATPWDTDTEDQINQYNQTAQQNLDRYNGYANQAQTSGQQLKIDYRQLADFDGGKVTITQQTTPPASTHQTAQTTGSSSHTASNLSWSPSSHTGASTPVTSAGHVGGAATSPSSQQGDGVQAAGYVPLSLANPGAGSNYVPASLPNASGGAGGGSSWSAPGLVGAFGSGSGSFNGSNLGGGPGGDGPGARGSGTSERLGSGAGTGAGEEGATRGPAGSAGRGAAGGRGSSGMGGMGAGGGKGKGEEDKEHQRKYGIDDDSAFTLVDDEGGKLLDPHTGLPPTPPTIGA</sequence>